<reference evidence="1 2" key="1">
    <citation type="submission" date="2020-08" db="EMBL/GenBank/DDBJ databases">
        <title>A Genomic Blueprint of the Chicken Gut Microbiome.</title>
        <authorList>
            <person name="Gilroy R."/>
            <person name="Ravi A."/>
            <person name="Getino M."/>
            <person name="Pursley I."/>
            <person name="Horton D.L."/>
            <person name="Alikhan N.-F."/>
            <person name="Baker D."/>
            <person name="Gharbi K."/>
            <person name="Hall N."/>
            <person name="Watson M."/>
            <person name="Adriaenssens E.M."/>
            <person name="Foster-Nyarko E."/>
            <person name="Jarju S."/>
            <person name="Secka A."/>
            <person name="Antonio M."/>
            <person name="Oren A."/>
            <person name="Chaudhuri R."/>
            <person name="La Ragione R.M."/>
            <person name="Hildebrand F."/>
            <person name="Pallen M.J."/>
        </authorList>
    </citation>
    <scope>NUCLEOTIDE SEQUENCE [LARGE SCALE GENOMIC DNA]</scope>
    <source>
        <strain evidence="1 2">Sa2YVA2</strain>
    </source>
</reference>
<dbReference type="EMBL" id="JACSQN010000023">
    <property type="protein sequence ID" value="MBD7986147.1"/>
    <property type="molecule type" value="Genomic_DNA"/>
</dbReference>
<comment type="caution">
    <text evidence="1">The sequence shown here is derived from an EMBL/GenBank/DDBJ whole genome shotgun (WGS) entry which is preliminary data.</text>
</comment>
<protein>
    <recommendedName>
        <fullName evidence="3">Peptidase C39-like domain-containing protein</fullName>
    </recommendedName>
</protein>
<organism evidence="1 2">
    <name type="scientific">Sporosarcina quadrami</name>
    <dbReference type="NCBI Taxonomy" id="2762234"/>
    <lineage>
        <taxon>Bacteria</taxon>
        <taxon>Bacillati</taxon>
        <taxon>Bacillota</taxon>
        <taxon>Bacilli</taxon>
        <taxon>Bacillales</taxon>
        <taxon>Caryophanaceae</taxon>
        <taxon>Sporosarcina</taxon>
    </lineage>
</organism>
<dbReference type="Proteomes" id="UP000626786">
    <property type="component" value="Unassembled WGS sequence"/>
</dbReference>
<proteinExistence type="predicted"/>
<keyword evidence="2" id="KW-1185">Reference proteome</keyword>
<accession>A0ABR8UDN6</accession>
<gene>
    <name evidence="1" type="ORF">H9649_16380</name>
</gene>
<sequence>MFPLKNLHNFIGKSQFDDDIHAQFRASACGPVTAFTILKHHLSESAVMHVNDLYRQLGGTKIGLFKWRFIRNLQKILGSHWIVKECNIEELQHEIDVGRPVAAKFDKWFSFHWFGKFNYDYHWVPVIGYKKSTQGIVLIVHDNGGRTRESRIREIPYEPNRQILSFIKIKKTIVD</sequence>
<evidence type="ECO:0000313" key="2">
    <source>
        <dbReference type="Proteomes" id="UP000626786"/>
    </source>
</evidence>
<evidence type="ECO:0000313" key="1">
    <source>
        <dbReference type="EMBL" id="MBD7986147.1"/>
    </source>
</evidence>
<name>A0ABR8UDN6_9BACL</name>
<evidence type="ECO:0008006" key="3">
    <source>
        <dbReference type="Google" id="ProtNLM"/>
    </source>
</evidence>